<sequence length="153" mass="17779">MDQGYKQLLTDLLTKVVALEVEKKQLEAEKKALDVKIAKLEKQIGEIHVENVSQHPSKTPLEKLFEELSKAYPELVIDNPLVKMREELAKNYPDMFRKKEEPKVEKTPLEKMRDEVEKVYSQVVSIEDLPDIGKSFVRILMNNIMDELEPESQ</sequence>
<name>A0A2R8FFK0_9VIRU</name>
<proteinExistence type="predicted"/>
<organism evidence="2">
    <name type="scientific">Cedratvirus Zaza IHUMI</name>
    <dbReference type="NCBI Taxonomy" id="2126979"/>
    <lineage>
        <taxon>Viruses</taxon>
        <taxon>Pithoviruses</taxon>
    </lineage>
</organism>
<dbReference type="Proteomes" id="UP000270547">
    <property type="component" value="Segment"/>
</dbReference>
<gene>
    <name evidence="2" type="ORF">ZAZAV_407</name>
</gene>
<evidence type="ECO:0000256" key="1">
    <source>
        <dbReference type="SAM" id="Coils"/>
    </source>
</evidence>
<accession>A0A2R8FFK0</accession>
<feature type="coiled-coil region" evidence="1">
    <location>
        <begin position="9"/>
        <end position="43"/>
    </location>
</feature>
<evidence type="ECO:0000313" key="2">
    <source>
        <dbReference type="EMBL" id="SPN79631.1"/>
    </source>
</evidence>
<keyword evidence="1" id="KW-0175">Coiled coil</keyword>
<dbReference type="EMBL" id="LT994652">
    <property type="protein sequence ID" value="SPN79631.1"/>
    <property type="molecule type" value="Genomic_DNA"/>
</dbReference>
<protein>
    <submittedName>
        <fullName evidence="2">Uncharacterized protein</fullName>
    </submittedName>
</protein>
<reference evidence="2" key="1">
    <citation type="submission" date="2018-03" db="EMBL/GenBank/DDBJ databases">
        <authorList>
            <consortium name="Urmite Genomes"/>
        </authorList>
    </citation>
    <scope>NUCLEOTIDE SEQUENCE [LARGE SCALE GENOMIC DNA]</scope>
    <source>
        <strain evidence="2">IHUMI-S29</strain>
    </source>
</reference>